<protein>
    <recommendedName>
        <fullName evidence="2">histidine kinase</fullName>
        <ecNumber evidence="2">2.7.13.3</ecNumber>
    </recommendedName>
</protein>
<gene>
    <name evidence="8" type="ORF">A3B23_00370</name>
</gene>
<keyword evidence="6" id="KW-0902">Two-component regulatory system</keyword>
<sequence length="378" mass="41754">MTVDVGKTELTPLKFAKSEKIASFLSEAPFDSVKIPNPLNNEIFKLAVGGKMMATSEGICKIWKDVFPVSLLEKIEQSAKIRNSLVYPLIIEDGAIGVLIICLNRDYEALSKFEKESIESFINVIAVALDRANLYQQVKAANEKLKELDKLKSEFLSFASHQVRTPMSVVKGYASLIYDGIYGPVPDGVKDTALKIKSSADKMISLVSDFLDLRKIEEGKMEYHLEEIDINKFVGDIVDELKTLADAKHLELTLTTTVPGAKVKADTQKFRQVIQNYTENAIKYTPSGWVKVSIDSDPADHKHVIISVKDSGLGMSQELIPMLFQQFSRDKQNAVKILGTGLGLFIAKTIVEGHGGTTWAESDGEGKGSRFYVKIASV</sequence>
<feature type="domain" description="Histidine kinase" evidence="7">
    <location>
        <begin position="158"/>
        <end position="378"/>
    </location>
</feature>
<dbReference type="GO" id="GO:0000155">
    <property type="term" value="F:phosphorelay sensor kinase activity"/>
    <property type="evidence" value="ECO:0007669"/>
    <property type="project" value="InterPro"/>
</dbReference>
<dbReference type="SMART" id="SM00387">
    <property type="entry name" value="HATPase_c"/>
    <property type="match status" value="1"/>
</dbReference>
<keyword evidence="4" id="KW-0808">Transferase</keyword>
<dbReference type="Proteomes" id="UP000178744">
    <property type="component" value="Unassembled WGS sequence"/>
</dbReference>
<dbReference type="EC" id="2.7.13.3" evidence="2"/>
<dbReference type="PRINTS" id="PR00344">
    <property type="entry name" value="BCTRLSENSOR"/>
</dbReference>
<evidence type="ECO:0000256" key="5">
    <source>
        <dbReference type="ARBA" id="ARBA00022777"/>
    </source>
</evidence>
<dbReference type="SUPFAM" id="SSF47384">
    <property type="entry name" value="Homodimeric domain of signal transducing histidine kinase"/>
    <property type="match status" value="1"/>
</dbReference>
<organism evidence="8 9">
    <name type="scientific">Candidatus Colwellbacteria bacterium RIFCSPLOWO2_01_FULL_48_10</name>
    <dbReference type="NCBI Taxonomy" id="1797690"/>
    <lineage>
        <taxon>Bacteria</taxon>
        <taxon>Candidatus Colwelliibacteriota</taxon>
    </lineage>
</organism>
<dbReference type="SMART" id="SM00388">
    <property type="entry name" value="HisKA"/>
    <property type="match status" value="1"/>
</dbReference>
<proteinExistence type="predicted"/>
<dbReference type="SUPFAM" id="SSF55874">
    <property type="entry name" value="ATPase domain of HSP90 chaperone/DNA topoisomerase II/histidine kinase"/>
    <property type="match status" value="1"/>
</dbReference>
<evidence type="ECO:0000256" key="2">
    <source>
        <dbReference type="ARBA" id="ARBA00012438"/>
    </source>
</evidence>
<comment type="catalytic activity">
    <reaction evidence="1">
        <text>ATP + protein L-histidine = ADP + protein N-phospho-L-histidine.</text>
        <dbReference type="EC" id="2.7.13.3"/>
    </reaction>
</comment>
<dbReference type="InterPro" id="IPR029016">
    <property type="entry name" value="GAF-like_dom_sf"/>
</dbReference>
<dbReference type="Pfam" id="PF02518">
    <property type="entry name" value="HATPase_c"/>
    <property type="match status" value="1"/>
</dbReference>
<dbReference type="InterPro" id="IPR003661">
    <property type="entry name" value="HisK_dim/P_dom"/>
</dbReference>
<dbReference type="InterPro" id="IPR003594">
    <property type="entry name" value="HATPase_dom"/>
</dbReference>
<dbReference type="PANTHER" id="PTHR43711">
    <property type="entry name" value="TWO-COMPONENT HISTIDINE KINASE"/>
    <property type="match status" value="1"/>
</dbReference>
<dbReference type="PANTHER" id="PTHR43711:SF31">
    <property type="entry name" value="HISTIDINE KINASE"/>
    <property type="match status" value="1"/>
</dbReference>
<accession>A0A1G1Z3H6</accession>
<dbReference type="Pfam" id="PF00512">
    <property type="entry name" value="HisKA"/>
    <property type="match status" value="1"/>
</dbReference>
<evidence type="ECO:0000256" key="3">
    <source>
        <dbReference type="ARBA" id="ARBA00022553"/>
    </source>
</evidence>
<name>A0A1G1Z3H6_9BACT</name>
<dbReference type="SUPFAM" id="SSF55781">
    <property type="entry name" value="GAF domain-like"/>
    <property type="match status" value="1"/>
</dbReference>
<dbReference type="AlphaFoldDB" id="A0A1G1Z3H6"/>
<dbReference type="Gene3D" id="1.10.287.130">
    <property type="match status" value="1"/>
</dbReference>
<dbReference type="InterPro" id="IPR036890">
    <property type="entry name" value="HATPase_C_sf"/>
</dbReference>
<comment type="caution">
    <text evidence="8">The sequence shown here is derived from an EMBL/GenBank/DDBJ whole genome shotgun (WGS) entry which is preliminary data.</text>
</comment>
<dbReference type="Gene3D" id="3.30.565.10">
    <property type="entry name" value="Histidine kinase-like ATPase, C-terminal domain"/>
    <property type="match status" value="1"/>
</dbReference>
<keyword evidence="3" id="KW-0597">Phosphoprotein</keyword>
<dbReference type="FunFam" id="3.30.565.10:FF:000006">
    <property type="entry name" value="Sensor histidine kinase WalK"/>
    <property type="match status" value="1"/>
</dbReference>
<evidence type="ECO:0000256" key="6">
    <source>
        <dbReference type="ARBA" id="ARBA00023012"/>
    </source>
</evidence>
<evidence type="ECO:0000256" key="1">
    <source>
        <dbReference type="ARBA" id="ARBA00000085"/>
    </source>
</evidence>
<evidence type="ECO:0000256" key="4">
    <source>
        <dbReference type="ARBA" id="ARBA00022679"/>
    </source>
</evidence>
<dbReference type="Gene3D" id="3.30.450.40">
    <property type="match status" value="1"/>
</dbReference>
<dbReference type="PROSITE" id="PS50109">
    <property type="entry name" value="HIS_KIN"/>
    <property type="match status" value="1"/>
</dbReference>
<dbReference type="EMBL" id="MHIY01000031">
    <property type="protein sequence ID" value="OGY59163.1"/>
    <property type="molecule type" value="Genomic_DNA"/>
</dbReference>
<evidence type="ECO:0000313" key="9">
    <source>
        <dbReference type="Proteomes" id="UP000178744"/>
    </source>
</evidence>
<evidence type="ECO:0000259" key="7">
    <source>
        <dbReference type="PROSITE" id="PS50109"/>
    </source>
</evidence>
<dbReference type="InterPro" id="IPR036097">
    <property type="entry name" value="HisK_dim/P_sf"/>
</dbReference>
<dbReference type="InterPro" id="IPR004358">
    <property type="entry name" value="Sig_transdc_His_kin-like_C"/>
</dbReference>
<keyword evidence="5" id="KW-0418">Kinase</keyword>
<dbReference type="STRING" id="1797690.A3B23_00370"/>
<dbReference type="InterPro" id="IPR050736">
    <property type="entry name" value="Sensor_HK_Regulatory"/>
</dbReference>
<dbReference type="CDD" id="cd00082">
    <property type="entry name" value="HisKA"/>
    <property type="match status" value="1"/>
</dbReference>
<dbReference type="InterPro" id="IPR005467">
    <property type="entry name" value="His_kinase_dom"/>
</dbReference>
<evidence type="ECO:0000313" key="8">
    <source>
        <dbReference type="EMBL" id="OGY59163.1"/>
    </source>
</evidence>
<reference evidence="8 9" key="1">
    <citation type="journal article" date="2016" name="Nat. Commun.">
        <title>Thousands of microbial genomes shed light on interconnected biogeochemical processes in an aquifer system.</title>
        <authorList>
            <person name="Anantharaman K."/>
            <person name="Brown C.T."/>
            <person name="Hug L.A."/>
            <person name="Sharon I."/>
            <person name="Castelle C.J."/>
            <person name="Probst A.J."/>
            <person name="Thomas B.C."/>
            <person name="Singh A."/>
            <person name="Wilkins M.J."/>
            <person name="Karaoz U."/>
            <person name="Brodie E.L."/>
            <person name="Williams K.H."/>
            <person name="Hubbard S.S."/>
            <person name="Banfield J.F."/>
        </authorList>
    </citation>
    <scope>NUCLEOTIDE SEQUENCE [LARGE SCALE GENOMIC DNA]</scope>
</reference>